<dbReference type="STRING" id="51670.SAMN04488557_4121"/>
<dbReference type="GO" id="GO:0006635">
    <property type="term" value="P:fatty acid beta-oxidation"/>
    <property type="evidence" value="ECO:0007669"/>
    <property type="project" value="UniProtKB-UniPathway"/>
</dbReference>
<evidence type="ECO:0000256" key="2">
    <source>
        <dbReference type="ARBA" id="ARBA00007005"/>
    </source>
</evidence>
<dbReference type="EMBL" id="FPCH01000005">
    <property type="protein sequence ID" value="SFV39096.1"/>
    <property type="molecule type" value="Genomic_DNA"/>
</dbReference>
<evidence type="ECO:0000256" key="12">
    <source>
        <dbReference type="ARBA" id="ARBA00049556"/>
    </source>
</evidence>
<dbReference type="InterPro" id="IPR001753">
    <property type="entry name" value="Enoyl-CoA_hydra/iso"/>
</dbReference>
<dbReference type="CDD" id="cd06558">
    <property type="entry name" value="crotonase-like"/>
    <property type="match status" value="1"/>
</dbReference>
<comment type="similarity">
    <text evidence="2">In the central section; belongs to the 3-hydroxyacyl-CoA dehydrogenase family.</text>
</comment>
<proteinExistence type="inferred from homology"/>
<keyword evidence="9" id="KW-0443">Lipid metabolism</keyword>
<evidence type="ECO:0000256" key="6">
    <source>
        <dbReference type="ARBA" id="ARBA00022963"/>
    </source>
</evidence>
<dbReference type="InterPro" id="IPR050136">
    <property type="entry name" value="FA_oxidation_alpha_subunit"/>
</dbReference>
<protein>
    <recommendedName>
        <fullName evidence="4">enoyl-CoA hydratase</fullName>
        <ecNumber evidence="4">4.2.1.17</ecNumber>
    </recommendedName>
</protein>
<dbReference type="GO" id="GO:0004300">
    <property type="term" value="F:enoyl-CoA hydratase activity"/>
    <property type="evidence" value="ECO:0007669"/>
    <property type="project" value="UniProtKB-EC"/>
</dbReference>
<comment type="similarity">
    <text evidence="3">In the N-terminal section; belongs to the enoyl-CoA hydratase/isomerase family.</text>
</comment>
<dbReference type="InterPro" id="IPR029045">
    <property type="entry name" value="ClpP/crotonase-like_dom_sf"/>
</dbReference>
<dbReference type="PANTHER" id="PTHR43612">
    <property type="entry name" value="TRIFUNCTIONAL ENZYME SUBUNIT ALPHA"/>
    <property type="match status" value="1"/>
</dbReference>
<dbReference type="SUPFAM" id="SSF48179">
    <property type="entry name" value="6-phosphogluconate dehydrogenase C-terminal domain-like"/>
    <property type="match status" value="2"/>
</dbReference>
<evidence type="ECO:0000256" key="5">
    <source>
        <dbReference type="ARBA" id="ARBA00022832"/>
    </source>
</evidence>
<dbReference type="Gene3D" id="3.40.50.720">
    <property type="entry name" value="NAD(P)-binding Rossmann-like Domain"/>
    <property type="match status" value="1"/>
</dbReference>
<evidence type="ECO:0000256" key="4">
    <source>
        <dbReference type="ARBA" id="ARBA00012076"/>
    </source>
</evidence>
<evidence type="ECO:0000256" key="8">
    <source>
        <dbReference type="ARBA" id="ARBA00023027"/>
    </source>
</evidence>
<dbReference type="Gene3D" id="1.10.1040.50">
    <property type="match status" value="1"/>
</dbReference>
<dbReference type="InterPro" id="IPR006176">
    <property type="entry name" value="3-OHacyl-CoA_DH_NAD-bd"/>
</dbReference>
<evidence type="ECO:0000313" key="17">
    <source>
        <dbReference type="Proteomes" id="UP000199423"/>
    </source>
</evidence>
<keyword evidence="17" id="KW-1185">Reference proteome</keyword>
<dbReference type="Pfam" id="PF02737">
    <property type="entry name" value="3HCDH_N"/>
    <property type="match status" value="1"/>
</dbReference>
<dbReference type="UniPathway" id="UPA00659"/>
<dbReference type="Gene3D" id="3.90.226.10">
    <property type="entry name" value="2-enoyl-CoA Hydratase, Chain A, domain 1"/>
    <property type="match status" value="1"/>
</dbReference>
<comment type="pathway">
    <text evidence="1">Lipid metabolism; fatty acid beta-oxidation.</text>
</comment>
<dbReference type="OrthoDB" id="9771883at2"/>
<dbReference type="InterPro" id="IPR036291">
    <property type="entry name" value="NAD(P)-bd_dom_sf"/>
</dbReference>
<dbReference type="InterPro" id="IPR006108">
    <property type="entry name" value="3HC_DH_C"/>
</dbReference>
<sequence>MMDAAAEANETQLKDWRFKIDGENIAWATFDREGESANSLGRRPIEELNAIIERVEAEVRAKNVRGLVIMSGKERGYIVGADIREFETFQSEQDVIAALKPVNDLLDRIEKLPVPVVAAIHGVCVGGGLELILACHYRIATRDDSTRVGFPEVKLGIFPGFNGTARSIKQAGPMAAMQLMLTGGMIRATVAKAQGLIDQLVGSPGELHWAARKAVLQDRRSKSAGLAKMLLTRWPVRGLIAKKMRQETAKKVREDHYPAPFRLIDLFEKFGGDLDTMKREETKAFAPLMVSDTSRNLRRVFRLTELLKGQAPKGFKWRPSRVHVIGAGTMGADIAGVCVASGMEVTLQDISAEQLEKGIKAQGKLFARKFKMKPARDAAKARLIADPEGKGISRADVVIEAIVERLDVKQKLFADLETKIKPGAVLATNTSSLKLEDIASPLKDPGRLIGLHFFSPVAQMPLVEVVRGANTRDEEVKKGAAFVTAIDKFPLITKDVPGFLVNKVLTPYMFAAMKRLEEGEDKEKIDEAARTFGMPMGPIELADNVGLDICAHVAKILGQSSEGSRLDRLVASGRLGKKTGEGFYVWKDGKPVKSDKKFEKADLDRLGRELVDPMIAEAQKSLDDGVVETSDLVDAGMIFGTGFAPFRGGPLHYKKSLNAAGPASAPHAAAAAE</sequence>
<dbReference type="Pfam" id="PF00725">
    <property type="entry name" value="3HCDH"/>
    <property type="match status" value="1"/>
</dbReference>
<organism evidence="16 17">
    <name type="scientific">Hyphomicrobium facile</name>
    <dbReference type="NCBI Taxonomy" id="51670"/>
    <lineage>
        <taxon>Bacteria</taxon>
        <taxon>Pseudomonadati</taxon>
        <taxon>Pseudomonadota</taxon>
        <taxon>Alphaproteobacteria</taxon>
        <taxon>Hyphomicrobiales</taxon>
        <taxon>Hyphomicrobiaceae</taxon>
        <taxon>Hyphomicrobium</taxon>
    </lineage>
</organism>
<keyword evidence="8" id="KW-0520">NAD</keyword>
<accession>A0A1I7NWQ2</accession>
<evidence type="ECO:0000256" key="3">
    <source>
        <dbReference type="ARBA" id="ARBA00008750"/>
    </source>
</evidence>
<dbReference type="InterPro" id="IPR018376">
    <property type="entry name" value="Enoyl-CoA_hyd/isom_CS"/>
</dbReference>
<dbReference type="PROSITE" id="PS00166">
    <property type="entry name" value="ENOYL_COA_HYDRATASE"/>
    <property type="match status" value="1"/>
</dbReference>
<name>A0A1I7NWQ2_9HYPH</name>
<keyword evidence="6" id="KW-0442">Lipid degradation</keyword>
<gene>
    <name evidence="16" type="ORF">SAMN04488557_4121</name>
</gene>
<evidence type="ECO:0000256" key="9">
    <source>
        <dbReference type="ARBA" id="ARBA00023098"/>
    </source>
</evidence>
<dbReference type="Pfam" id="PF00378">
    <property type="entry name" value="ECH_1"/>
    <property type="match status" value="1"/>
</dbReference>
<feature type="domain" description="3-hydroxyacyl-CoA dehydrogenase C-terminal" evidence="14">
    <location>
        <begin position="498"/>
        <end position="586"/>
    </location>
</feature>
<keyword evidence="10" id="KW-0456">Lyase</keyword>
<feature type="domain" description="3-hydroxyacyl-CoA dehydrogenase NAD binding" evidence="15">
    <location>
        <begin position="322"/>
        <end position="495"/>
    </location>
</feature>
<keyword evidence="7" id="KW-0560">Oxidoreductase</keyword>
<evidence type="ECO:0000256" key="11">
    <source>
        <dbReference type="ARBA" id="ARBA00023268"/>
    </source>
</evidence>
<dbReference type="FunFam" id="3.40.50.720:FF:000009">
    <property type="entry name" value="Fatty oxidation complex, alpha subunit"/>
    <property type="match status" value="1"/>
</dbReference>
<keyword evidence="5" id="KW-0276">Fatty acid metabolism</keyword>
<evidence type="ECO:0000259" key="14">
    <source>
        <dbReference type="Pfam" id="PF00725"/>
    </source>
</evidence>
<evidence type="ECO:0000256" key="1">
    <source>
        <dbReference type="ARBA" id="ARBA00005005"/>
    </source>
</evidence>
<dbReference type="AlphaFoldDB" id="A0A1I7NWQ2"/>
<keyword evidence="11" id="KW-0511">Multifunctional enzyme</keyword>
<dbReference type="Proteomes" id="UP000199423">
    <property type="component" value="Unassembled WGS sequence"/>
</dbReference>
<dbReference type="GO" id="GO:0070403">
    <property type="term" value="F:NAD+ binding"/>
    <property type="evidence" value="ECO:0007669"/>
    <property type="project" value="InterPro"/>
</dbReference>
<evidence type="ECO:0000313" key="16">
    <source>
        <dbReference type="EMBL" id="SFV39096.1"/>
    </source>
</evidence>
<evidence type="ECO:0000259" key="15">
    <source>
        <dbReference type="Pfam" id="PF02737"/>
    </source>
</evidence>
<comment type="catalytic activity">
    <reaction evidence="12">
        <text>a (3S)-3-hydroxyacyl-CoA + NAD(+) = a 3-oxoacyl-CoA + NADH + H(+)</text>
        <dbReference type="Rhea" id="RHEA:22432"/>
        <dbReference type="ChEBI" id="CHEBI:15378"/>
        <dbReference type="ChEBI" id="CHEBI:57318"/>
        <dbReference type="ChEBI" id="CHEBI:57540"/>
        <dbReference type="ChEBI" id="CHEBI:57945"/>
        <dbReference type="ChEBI" id="CHEBI:90726"/>
        <dbReference type="EC" id="1.1.1.35"/>
    </reaction>
</comment>
<evidence type="ECO:0000256" key="13">
    <source>
        <dbReference type="RuleBase" id="RU003707"/>
    </source>
</evidence>
<dbReference type="GO" id="GO:0016509">
    <property type="term" value="F:long-chain (3S)-3-hydroxyacyl-CoA dehydrogenase (NAD+) activity"/>
    <property type="evidence" value="ECO:0007669"/>
    <property type="project" value="TreeGrafter"/>
</dbReference>
<dbReference type="InterPro" id="IPR008927">
    <property type="entry name" value="6-PGluconate_DH-like_C_sf"/>
</dbReference>
<dbReference type="SUPFAM" id="SSF52096">
    <property type="entry name" value="ClpP/crotonase"/>
    <property type="match status" value="1"/>
</dbReference>
<dbReference type="EC" id="4.2.1.17" evidence="4"/>
<comment type="similarity">
    <text evidence="13">Belongs to the enoyl-CoA hydratase/isomerase family.</text>
</comment>
<reference evidence="17" key="1">
    <citation type="submission" date="2016-10" db="EMBL/GenBank/DDBJ databases">
        <authorList>
            <person name="Varghese N."/>
            <person name="Submissions S."/>
        </authorList>
    </citation>
    <scope>NUCLEOTIDE SEQUENCE [LARGE SCALE GENOMIC DNA]</scope>
    <source>
        <strain evidence="17">DSM 1565</strain>
    </source>
</reference>
<dbReference type="PANTHER" id="PTHR43612:SF3">
    <property type="entry name" value="TRIFUNCTIONAL ENZYME SUBUNIT ALPHA, MITOCHONDRIAL"/>
    <property type="match status" value="1"/>
</dbReference>
<evidence type="ECO:0000256" key="10">
    <source>
        <dbReference type="ARBA" id="ARBA00023239"/>
    </source>
</evidence>
<evidence type="ECO:0000256" key="7">
    <source>
        <dbReference type="ARBA" id="ARBA00023002"/>
    </source>
</evidence>
<dbReference type="SUPFAM" id="SSF51735">
    <property type="entry name" value="NAD(P)-binding Rossmann-fold domains"/>
    <property type="match status" value="1"/>
</dbReference>
<dbReference type="RefSeq" id="WP_092869622.1">
    <property type="nucleotide sequence ID" value="NZ_FPCH01000005.1"/>
</dbReference>